<keyword evidence="3 4" id="KW-0732">Signal</keyword>
<dbReference type="Gene3D" id="3.40.190.10">
    <property type="entry name" value="Periplasmic binding protein-like II"/>
    <property type="match status" value="2"/>
</dbReference>
<proteinExistence type="inferred from homology"/>
<dbReference type="AlphaFoldDB" id="A0A3E0VJM6"/>
<feature type="signal peptide" evidence="4">
    <location>
        <begin position="1"/>
        <end position="21"/>
    </location>
</feature>
<dbReference type="EMBL" id="NBWZ01000001">
    <property type="protein sequence ID" value="RFA09921.1"/>
    <property type="molecule type" value="Genomic_DNA"/>
</dbReference>
<dbReference type="SUPFAM" id="SSF53850">
    <property type="entry name" value="Periplasmic binding protein-like II"/>
    <property type="match status" value="1"/>
</dbReference>
<dbReference type="GO" id="GO:0042597">
    <property type="term" value="C:periplasmic space"/>
    <property type="evidence" value="ECO:0007669"/>
    <property type="project" value="UniProtKB-SubCell"/>
</dbReference>
<dbReference type="PROSITE" id="PS51257">
    <property type="entry name" value="PROKAR_LIPOPROTEIN"/>
    <property type="match status" value="1"/>
</dbReference>
<dbReference type="RefSeq" id="WP_116415321.1">
    <property type="nucleotide sequence ID" value="NZ_NBWZ01000001.1"/>
</dbReference>
<evidence type="ECO:0000313" key="7">
    <source>
        <dbReference type="Proteomes" id="UP000256486"/>
    </source>
</evidence>
<dbReference type="Proteomes" id="UP000256486">
    <property type="component" value="Unassembled WGS sequence"/>
</dbReference>
<reference evidence="6 7" key="1">
    <citation type="submission" date="2017-04" db="EMBL/GenBank/DDBJ databases">
        <title>Comparative genome analysis of Subtercola boreus.</title>
        <authorList>
            <person name="Cho Y.-J."/>
            <person name="Cho A."/>
            <person name="Kim O.-S."/>
            <person name="Lee J.-I."/>
        </authorList>
    </citation>
    <scope>NUCLEOTIDE SEQUENCE [LARGE SCALE GENOMIC DNA]</scope>
    <source>
        <strain evidence="6 7">K300</strain>
    </source>
</reference>
<name>A0A3E0VJM6_9MICO</name>
<keyword evidence="7" id="KW-1185">Reference proteome</keyword>
<dbReference type="InterPro" id="IPR015168">
    <property type="entry name" value="SsuA/THI5"/>
</dbReference>
<sequence length="331" mass="33328">MFRRASPVFVASALLATSALALTACSSASTTPAASGSASAATSTTLRISTLGLCDESISWGISQGIFADHGIDVQLTTVQSGAAGIAAIQSGDIDVAYANPLTSLQAIGEGVPLKIVSGTGLSTPESNEVVVATGSTFQKAEDLQGQTIALNALGGLAQIVTENWIADAAGTDSTAEFVAIPFADQVTSVVGGSVPAAEVAASQAVSAHTDGTVRSLGNPFYDGIGEIPTAFYVASSDFESKNAAALQSFAEAMTEVAASANDTANDAARDQVRADACKSTVDALKDAAEPKYEGQLNMTDFTSLLDVLTASEAVASIDVDSVVPGYARAS</sequence>
<protein>
    <recommendedName>
        <fullName evidence="5">SsuA/THI5-like domain-containing protein</fullName>
    </recommendedName>
</protein>
<comment type="subcellular location">
    <subcellularLocation>
        <location evidence="1">Periplasm</location>
    </subcellularLocation>
</comment>
<evidence type="ECO:0000313" key="6">
    <source>
        <dbReference type="EMBL" id="RFA09921.1"/>
    </source>
</evidence>
<evidence type="ECO:0000256" key="4">
    <source>
        <dbReference type="SAM" id="SignalP"/>
    </source>
</evidence>
<evidence type="ECO:0000259" key="5">
    <source>
        <dbReference type="Pfam" id="PF09084"/>
    </source>
</evidence>
<gene>
    <name evidence="6" type="ORF">B7R54_12445</name>
</gene>
<dbReference type="OrthoDB" id="7808807at2"/>
<evidence type="ECO:0000256" key="3">
    <source>
        <dbReference type="ARBA" id="ARBA00022729"/>
    </source>
</evidence>
<organism evidence="6 7">
    <name type="scientific">Subtercola boreus</name>
    <dbReference type="NCBI Taxonomy" id="120213"/>
    <lineage>
        <taxon>Bacteria</taxon>
        <taxon>Bacillati</taxon>
        <taxon>Actinomycetota</taxon>
        <taxon>Actinomycetes</taxon>
        <taxon>Micrococcales</taxon>
        <taxon>Microbacteriaceae</taxon>
        <taxon>Subtercola</taxon>
    </lineage>
</organism>
<feature type="domain" description="SsuA/THI5-like" evidence="5">
    <location>
        <begin position="63"/>
        <end position="257"/>
    </location>
</feature>
<evidence type="ECO:0000256" key="2">
    <source>
        <dbReference type="ARBA" id="ARBA00010742"/>
    </source>
</evidence>
<comment type="similarity">
    <text evidence="2">Belongs to the bacterial solute-binding protein SsuA/TauA family.</text>
</comment>
<dbReference type="Pfam" id="PF09084">
    <property type="entry name" value="NMT1"/>
    <property type="match status" value="1"/>
</dbReference>
<dbReference type="PANTHER" id="PTHR30024:SF47">
    <property type="entry name" value="TAURINE-BINDING PERIPLASMIC PROTEIN"/>
    <property type="match status" value="1"/>
</dbReference>
<comment type="caution">
    <text evidence="6">The sequence shown here is derived from an EMBL/GenBank/DDBJ whole genome shotgun (WGS) entry which is preliminary data.</text>
</comment>
<accession>A0A3E0VJM6</accession>
<evidence type="ECO:0000256" key="1">
    <source>
        <dbReference type="ARBA" id="ARBA00004418"/>
    </source>
</evidence>
<feature type="chain" id="PRO_5038698869" description="SsuA/THI5-like domain-containing protein" evidence="4">
    <location>
        <begin position="22"/>
        <end position="331"/>
    </location>
</feature>
<dbReference type="PANTHER" id="PTHR30024">
    <property type="entry name" value="ALIPHATIC SULFONATES-BINDING PROTEIN-RELATED"/>
    <property type="match status" value="1"/>
</dbReference>